<evidence type="ECO:0000256" key="2">
    <source>
        <dbReference type="ARBA" id="ARBA00007543"/>
    </source>
</evidence>
<dbReference type="PANTHER" id="PTHR43141:SF4">
    <property type="entry name" value="CYTOCHROME BD2 SUBUNIT II"/>
    <property type="match status" value="1"/>
</dbReference>
<feature type="transmembrane region" description="Helical" evidence="7">
    <location>
        <begin position="225"/>
        <end position="244"/>
    </location>
</feature>
<evidence type="ECO:0000256" key="1">
    <source>
        <dbReference type="ARBA" id="ARBA00004651"/>
    </source>
</evidence>
<dbReference type="EMBL" id="JBHSFQ010000027">
    <property type="protein sequence ID" value="MFC4564705.1"/>
    <property type="molecule type" value="Genomic_DNA"/>
</dbReference>
<keyword evidence="5 7" id="KW-1133">Transmembrane helix</keyword>
<evidence type="ECO:0000256" key="3">
    <source>
        <dbReference type="ARBA" id="ARBA00022475"/>
    </source>
</evidence>
<protein>
    <submittedName>
        <fullName evidence="8">Cytochrome d ubiquinol oxidase subunit II</fullName>
    </submittedName>
</protein>
<feature type="transmembrane region" description="Helical" evidence="7">
    <location>
        <begin position="50"/>
        <end position="70"/>
    </location>
</feature>
<feature type="transmembrane region" description="Helical" evidence="7">
    <location>
        <begin position="6"/>
        <end position="29"/>
    </location>
</feature>
<evidence type="ECO:0000313" key="9">
    <source>
        <dbReference type="Proteomes" id="UP001595923"/>
    </source>
</evidence>
<proteinExistence type="inferred from homology"/>
<evidence type="ECO:0000256" key="6">
    <source>
        <dbReference type="ARBA" id="ARBA00023136"/>
    </source>
</evidence>
<evidence type="ECO:0000256" key="7">
    <source>
        <dbReference type="SAM" id="Phobius"/>
    </source>
</evidence>
<evidence type="ECO:0000313" key="8">
    <source>
        <dbReference type="EMBL" id="MFC4564705.1"/>
    </source>
</evidence>
<keyword evidence="6 7" id="KW-0472">Membrane</keyword>
<reference evidence="9" key="1">
    <citation type="journal article" date="2019" name="Int. J. Syst. Evol. Microbiol.">
        <title>The Global Catalogue of Microorganisms (GCM) 10K type strain sequencing project: providing services to taxonomists for standard genome sequencing and annotation.</title>
        <authorList>
            <consortium name="The Broad Institute Genomics Platform"/>
            <consortium name="The Broad Institute Genome Sequencing Center for Infectious Disease"/>
            <person name="Wu L."/>
            <person name="Ma J."/>
        </authorList>
    </citation>
    <scope>NUCLEOTIDE SEQUENCE [LARGE SCALE GENOMIC DNA]</scope>
    <source>
        <strain evidence="9">XZYJ18</strain>
    </source>
</reference>
<keyword evidence="3" id="KW-1003">Cell membrane</keyword>
<name>A0ABV9E399_9ACTN</name>
<dbReference type="PANTHER" id="PTHR43141">
    <property type="entry name" value="CYTOCHROME BD2 SUBUNIT II"/>
    <property type="match status" value="1"/>
</dbReference>
<accession>A0ABV9E399</accession>
<dbReference type="Proteomes" id="UP001595923">
    <property type="component" value="Unassembled WGS sequence"/>
</dbReference>
<sequence length="341" mass="34499">METLAVLFLTGLVVGYFVLAGCDIGLGMLMPYLARTPADRQRTVSAIAPYFLGSEVWLVGAVGVLAGLFPELKSEVIVQLWPVLTALLAGWLLRDAGLWFRGRVDAAAWRHVWDTAITAGSWLLAVCWGLVVGGLLAGGAPRGPFALLCAAVVVSLFALRGAAFGAERLVPAPGTEPPGPWGAPPAVAVRGVAVARRSGPAVNTAVNTAECADVAGQVTRVLARVALAGTVLAAGAALLPGAAAVDRPQAAVAAAVVVAAAAGATAGLSGPRLSRHTSAVAIGVPPLLVATAVELPVVAAPAGTLALVAFALAPMVPVMVAGQVWLYRMLRRPAPVSGFFA</sequence>
<evidence type="ECO:0000256" key="5">
    <source>
        <dbReference type="ARBA" id="ARBA00022989"/>
    </source>
</evidence>
<dbReference type="RefSeq" id="WP_378578069.1">
    <property type="nucleotide sequence ID" value="NZ_JBHSFQ010000027.1"/>
</dbReference>
<feature type="transmembrane region" description="Helical" evidence="7">
    <location>
        <begin position="143"/>
        <end position="159"/>
    </location>
</feature>
<feature type="transmembrane region" description="Helical" evidence="7">
    <location>
        <begin position="280"/>
        <end position="299"/>
    </location>
</feature>
<dbReference type="InterPro" id="IPR003317">
    <property type="entry name" value="Cyt-d_oxidase_su2"/>
</dbReference>
<gene>
    <name evidence="8" type="ORF">ACFO4E_22835</name>
</gene>
<feature type="transmembrane region" description="Helical" evidence="7">
    <location>
        <begin position="305"/>
        <end position="327"/>
    </location>
</feature>
<keyword evidence="9" id="KW-1185">Reference proteome</keyword>
<evidence type="ECO:0000256" key="4">
    <source>
        <dbReference type="ARBA" id="ARBA00022692"/>
    </source>
</evidence>
<organism evidence="8 9">
    <name type="scientific">Nocardiopsis mangrovi</name>
    <dbReference type="NCBI Taxonomy" id="1179818"/>
    <lineage>
        <taxon>Bacteria</taxon>
        <taxon>Bacillati</taxon>
        <taxon>Actinomycetota</taxon>
        <taxon>Actinomycetes</taxon>
        <taxon>Streptosporangiales</taxon>
        <taxon>Nocardiopsidaceae</taxon>
        <taxon>Nocardiopsis</taxon>
    </lineage>
</organism>
<keyword evidence="4 7" id="KW-0812">Transmembrane</keyword>
<feature type="transmembrane region" description="Helical" evidence="7">
    <location>
        <begin position="76"/>
        <end position="94"/>
    </location>
</feature>
<feature type="transmembrane region" description="Helical" evidence="7">
    <location>
        <begin position="250"/>
        <end position="268"/>
    </location>
</feature>
<comment type="caution">
    <text evidence="8">The sequence shown here is derived from an EMBL/GenBank/DDBJ whole genome shotgun (WGS) entry which is preliminary data.</text>
</comment>
<comment type="subcellular location">
    <subcellularLocation>
        <location evidence="1">Cell membrane</location>
        <topology evidence="1">Multi-pass membrane protein</topology>
    </subcellularLocation>
</comment>
<comment type="similarity">
    <text evidence="2">Belongs to the cytochrome ubiquinol oxidase subunit 2 family.</text>
</comment>
<dbReference type="Pfam" id="PF02322">
    <property type="entry name" value="Cyt_bd_oxida_II"/>
    <property type="match status" value="1"/>
</dbReference>
<feature type="transmembrane region" description="Helical" evidence="7">
    <location>
        <begin position="115"/>
        <end position="137"/>
    </location>
</feature>